<gene>
    <name evidence="2" type="primary">NBPF3</name>
</gene>
<dbReference type="OpenTargets" id="ENSG00000142794"/>
<feature type="compositionally biased region" description="Polar residues" evidence="1">
    <location>
        <begin position="1"/>
        <end position="11"/>
    </location>
</feature>
<dbReference type="Ensembl" id="ENST00000318220.10">
    <property type="protein sequence ID" value="ENSP00000316739.7"/>
    <property type="gene ID" value="ENSG00000142794.19"/>
</dbReference>
<dbReference type="VEuPathDB" id="HostDB:ENSG00000142794"/>
<evidence type="ECO:0000313" key="3">
    <source>
        <dbReference type="Proteomes" id="UP000005640"/>
    </source>
</evidence>
<dbReference type="OrthoDB" id="9484677at2759"/>
<organism evidence="2 3">
    <name type="scientific">Homo sapiens</name>
    <name type="common">Human</name>
    <dbReference type="NCBI Taxonomy" id="9606"/>
    <lineage>
        <taxon>Eukaryota</taxon>
        <taxon>Metazoa</taxon>
        <taxon>Chordata</taxon>
        <taxon>Craniata</taxon>
        <taxon>Vertebrata</taxon>
        <taxon>Euteleostomi</taxon>
        <taxon>Mammalia</taxon>
        <taxon>Eutheria</taxon>
        <taxon>Euarchontoglires</taxon>
        <taxon>Primates</taxon>
        <taxon>Haplorrhini</taxon>
        <taxon>Catarrhini</taxon>
        <taxon>Hominidae</taxon>
        <taxon>Homo</taxon>
    </lineage>
</organism>
<dbReference type="AlphaFoldDB" id="A0A087WUB7"/>
<accession>A0A087WUB7</accession>
<proteinExistence type="predicted"/>
<feature type="region of interest" description="Disordered" evidence="1">
    <location>
        <begin position="1"/>
        <end position="53"/>
    </location>
</feature>
<dbReference type="ChiTaRS" id="NBPF3">
    <property type="organism name" value="human"/>
</dbReference>
<name>A0A087WUB7_HUMAN</name>
<dbReference type="ExpressionAtlas" id="A0A087WUB7">
    <property type="expression patterns" value="baseline and differential"/>
</dbReference>
<dbReference type="Proteomes" id="UP000005640">
    <property type="component" value="Chromosome 1"/>
</dbReference>
<dbReference type="Bgee" id="ENSG00000142794">
    <property type="expression patterns" value="Expressed in stromal cell of endometrium and 95 other cell types or tissues"/>
</dbReference>
<dbReference type="IntAct" id="A0A087WUB7">
    <property type="interactions" value="1"/>
</dbReference>
<reference evidence="2" key="4">
    <citation type="submission" date="2025-05" db="UniProtKB">
        <authorList>
            <consortium name="Ensembl"/>
        </authorList>
    </citation>
    <scope>IDENTIFICATION</scope>
</reference>
<reference evidence="2" key="2">
    <citation type="journal article" date="2004" name="Nature">
        <title>Finishing the euchromatic sequence of the human genome.</title>
        <authorList>
            <consortium name="International Human Genome Sequencing Consortium"/>
        </authorList>
    </citation>
    <scope>NUCLEOTIDE SEQUENCE [LARGE SCALE GENOMIC DNA]</scope>
</reference>
<dbReference type="EMBL" id="AL592309">
    <property type="status" value="NOT_ANNOTATED_CDS"/>
    <property type="molecule type" value="Genomic_DNA"/>
</dbReference>
<keyword evidence="3" id="KW-1185">Reference proteome</keyword>
<evidence type="ECO:0000313" key="2">
    <source>
        <dbReference type="Ensembl" id="ENSP00000478530.1"/>
    </source>
</evidence>
<protein>
    <submittedName>
        <fullName evidence="2">NBPF member 3</fullName>
    </submittedName>
</protein>
<dbReference type="UCSC" id="uc057dbf.1">
    <property type="organism name" value="human"/>
</dbReference>
<evidence type="ECO:0000256" key="1">
    <source>
        <dbReference type="SAM" id="MobiDB-lite"/>
    </source>
</evidence>
<dbReference type="GeneTree" id="ENSGT00420000029746"/>
<dbReference type="HGNC" id="HGNC:25076">
    <property type="gene designation" value="NBPF3"/>
</dbReference>
<sequence length="53" mass="5705">MPLTPTVQGFQWTLRGPDVETSPFGAPRAASHGVGRHQELRDPTGSLGRSPNH</sequence>
<reference evidence="2 3" key="3">
    <citation type="journal article" date="2006" name="Nature">
        <title>The DNA sequence and biological annotation of human chromosome 1.</title>
        <authorList>
            <person name="Gregory S.G."/>
            <person name="Barlow K.F."/>
            <person name="McLay K.E."/>
            <person name="Kaul R."/>
            <person name="Swarbreck D."/>
            <person name="Dunham A."/>
            <person name="Scott C.E."/>
            <person name="Howe K.L."/>
            <person name="Woodfine K."/>
            <person name="Spencer C.C."/>
            <person name="Jones M.C."/>
            <person name="Gillson C."/>
            <person name="Searle S."/>
            <person name="Zhou Y."/>
            <person name="Kokocinski F."/>
            <person name="McDonald L."/>
            <person name="Evans R."/>
            <person name="Phillips K."/>
            <person name="Atkinson A."/>
            <person name="Cooper R."/>
            <person name="Jones C."/>
            <person name="Hall R.E."/>
            <person name="Andrews T.D."/>
            <person name="Lloyd C."/>
            <person name="Ainscough R."/>
            <person name="Almeida J.P."/>
            <person name="Ambrose K.D."/>
            <person name="Anderson F."/>
            <person name="Andrew R.W."/>
            <person name="Ashwell R.I."/>
            <person name="Aubin K."/>
            <person name="Babbage A.K."/>
            <person name="Bagguley C.L."/>
            <person name="Bailey J."/>
            <person name="Beasley H."/>
            <person name="Bethel G."/>
            <person name="Bird C.P."/>
            <person name="Bray-Allen S."/>
            <person name="Brown J.Y."/>
            <person name="Brown A.J."/>
            <person name="Buckley D."/>
            <person name="Burton J."/>
            <person name="Bye J."/>
            <person name="Carder C."/>
            <person name="Chapman J.C."/>
            <person name="Clark S.Y."/>
            <person name="Clarke G."/>
            <person name="Clee C."/>
            <person name="Cobley V."/>
            <person name="Collier R.E."/>
            <person name="Corby N."/>
            <person name="Coville G.J."/>
            <person name="Davies J."/>
            <person name="Deadman R."/>
            <person name="Dunn M."/>
            <person name="Earthrowl M."/>
            <person name="Ellington A.G."/>
            <person name="Errington H."/>
            <person name="Frankish A."/>
            <person name="Frankland J."/>
            <person name="French L."/>
            <person name="Garner P."/>
            <person name="Garnett J."/>
            <person name="Gay L."/>
            <person name="Ghori M.R."/>
            <person name="Gibson R."/>
            <person name="Gilby L.M."/>
            <person name="Gillett W."/>
            <person name="Glithero R.J."/>
            <person name="Grafham D.V."/>
            <person name="Griffiths C."/>
            <person name="Griffiths-Jones S."/>
            <person name="Grocock R."/>
            <person name="Hammond S."/>
            <person name="Harrison E.S."/>
            <person name="Hart E."/>
            <person name="Haugen E."/>
            <person name="Heath P.D."/>
            <person name="Holmes S."/>
            <person name="Holt K."/>
            <person name="Howden P.J."/>
            <person name="Hunt A.R."/>
            <person name="Hunt S.E."/>
            <person name="Hunter G."/>
            <person name="Isherwood J."/>
            <person name="James R."/>
            <person name="Johnson C."/>
            <person name="Johnson D."/>
            <person name="Joy A."/>
            <person name="Kay M."/>
            <person name="Kershaw J.K."/>
            <person name="Kibukawa M."/>
            <person name="Kimberley A.M."/>
            <person name="King A."/>
            <person name="Knights A.J."/>
            <person name="Lad H."/>
            <person name="Laird G."/>
            <person name="Lawlor S."/>
            <person name="Leongamornlert D.A."/>
            <person name="Lloyd D.M."/>
            <person name="Loveland J."/>
            <person name="Lovell J."/>
            <person name="Lush M.J."/>
            <person name="Lyne R."/>
            <person name="Martin S."/>
            <person name="Mashreghi-Mohammadi M."/>
            <person name="Matthews L."/>
            <person name="Matthews N.S."/>
            <person name="McLaren S."/>
            <person name="Milne S."/>
            <person name="Mistry S."/>
            <person name="Moore M.J."/>
            <person name="Nickerson T."/>
            <person name="O'Dell C.N."/>
            <person name="Oliver K."/>
            <person name="Palmeiri A."/>
            <person name="Palmer S.A."/>
            <person name="Parker A."/>
            <person name="Patel D."/>
            <person name="Pearce A.V."/>
            <person name="Peck A.I."/>
            <person name="Pelan S."/>
            <person name="Phelps K."/>
            <person name="Phillimore B.J."/>
            <person name="Plumb R."/>
            <person name="Rajan J."/>
            <person name="Raymond C."/>
            <person name="Rouse G."/>
            <person name="Saenphimmachak C."/>
            <person name="Sehra H.K."/>
            <person name="Sheridan E."/>
            <person name="Shownkeen R."/>
            <person name="Sims S."/>
            <person name="Skuce C.D."/>
            <person name="Smith M."/>
            <person name="Steward C."/>
            <person name="Subramanian S."/>
            <person name="Sycamore N."/>
            <person name="Tracey A."/>
            <person name="Tromans A."/>
            <person name="Van Helmond Z."/>
            <person name="Wall M."/>
            <person name="Wallis J.M."/>
            <person name="White S."/>
            <person name="Whitehead S.L."/>
            <person name="Wilkinson J.E."/>
            <person name="Willey D.L."/>
            <person name="Williams H."/>
            <person name="Wilming L."/>
            <person name="Wray P.W."/>
            <person name="Wu Z."/>
            <person name="Coulson A."/>
            <person name="Vaudin M."/>
            <person name="Sulston J.E."/>
            <person name="Durbin R."/>
            <person name="Hubbard T."/>
            <person name="Wooster R."/>
            <person name="Dunham I."/>
            <person name="Carter N.P."/>
            <person name="McVean G."/>
            <person name="Ross M.T."/>
            <person name="Harrow J."/>
            <person name="Olson M.V."/>
            <person name="Beck S."/>
            <person name="Rogers J."/>
            <person name="Bentley D.R."/>
            <person name="Banerjee R."/>
            <person name="Bryant S.P."/>
            <person name="Burford D.C."/>
            <person name="Burrill W.D."/>
            <person name="Clegg S.M."/>
            <person name="Dhami P."/>
            <person name="Dovey O."/>
            <person name="Faulkner L.M."/>
            <person name="Gribble S.M."/>
            <person name="Langford C.F."/>
            <person name="Pandian R.D."/>
            <person name="Porter K.M."/>
            <person name="Prigmore E."/>
        </authorList>
    </citation>
    <scope>NUCLEOTIDE SEQUENCE [LARGE SCALE GENOMIC DNA]</scope>
</reference>
<dbReference type="Ensembl" id="ENST00000486229.5">
    <property type="protein sequence ID" value="ENSP00000478530.1"/>
    <property type="gene ID" value="ENSG00000142794.19"/>
</dbReference>
<reference evidence="2" key="1">
    <citation type="journal article" date="2001" name="Nature">
        <title>Initial sequencing and analysis of the human genome.</title>
        <authorList>
            <consortium name="International Human Genome Sequencing Consortium"/>
            <person name="Lander E.S."/>
            <person name="Linton L.M."/>
            <person name="Birren B."/>
            <person name="Nusbaum C."/>
            <person name="Zody M.C."/>
            <person name="Baldwin J."/>
            <person name="Devon K."/>
            <person name="Dewar K."/>
            <person name="Doyle M."/>
            <person name="FitzHugh W."/>
            <person name="Funke R."/>
            <person name="Gage D."/>
            <person name="Harris K."/>
            <person name="Heaford A."/>
            <person name="Howland J."/>
            <person name="Kann L."/>
            <person name="Lehoczky J."/>
            <person name="LeVine R."/>
            <person name="McEwan P."/>
            <person name="McKernan K."/>
            <person name="Meldrim J."/>
            <person name="Mesirov J.P."/>
            <person name="Miranda C."/>
            <person name="Morris W."/>
            <person name="Naylor J."/>
            <person name="Raymond C."/>
            <person name="Rosetti M."/>
            <person name="Santos R."/>
            <person name="Sheridan A."/>
            <person name="Sougnez C."/>
            <person name="Stange-Thomann N."/>
            <person name="Stojanovic N."/>
            <person name="Subramanian A."/>
            <person name="Wyman D."/>
            <person name="Rogers J."/>
            <person name="Sulston J."/>
            <person name="Ainscough R."/>
            <person name="Beck S."/>
            <person name="Bentley D."/>
            <person name="Burton J."/>
            <person name="Clee C."/>
            <person name="Carter N."/>
            <person name="Coulson A."/>
            <person name="Deadman R."/>
            <person name="Deloukas P."/>
            <person name="Dunham A."/>
            <person name="Dunham I."/>
            <person name="Durbin R."/>
            <person name="French L."/>
            <person name="Grafham D."/>
            <person name="Gregory S."/>
            <person name="Hubbard T."/>
            <person name="Humphray S."/>
            <person name="Hunt A."/>
            <person name="Jones M."/>
            <person name="Lloyd C."/>
            <person name="McMurray A."/>
            <person name="Matthews L."/>
            <person name="Mercer S."/>
            <person name="Milne S."/>
            <person name="Mullikin J.C."/>
            <person name="Mungall A."/>
            <person name="Plumb R."/>
            <person name="Ross M."/>
            <person name="Shownkeen R."/>
            <person name="Sims S."/>
            <person name="Waterston R.H."/>
            <person name="Wilson R.K."/>
            <person name="Hillier L.W."/>
            <person name="McPherson J.D."/>
            <person name="Marra M.A."/>
            <person name="Mardis E.R."/>
            <person name="Fulton L.A."/>
            <person name="Chinwalla A.T."/>
            <person name="Pepin K.H."/>
            <person name="Gish W.R."/>
            <person name="Chissoe S.L."/>
            <person name="Wendl M.C."/>
            <person name="Delehaunty K.D."/>
            <person name="Miner T.L."/>
            <person name="Delehaunty A."/>
            <person name="Kramer J.B."/>
            <person name="Cook L.L."/>
            <person name="Fulton R.S."/>
            <person name="Johnson D.L."/>
            <person name="Minx P.J."/>
            <person name="Clifton S.W."/>
            <person name="Hawkins T."/>
            <person name="Branscomb E."/>
            <person name="Predki P."/>
            <person name="Richardson P."/>
            <person name="Wenning S."/>
            <person name="Slezak T."/>
            <person name="Doggett N."/>
            <person name="Cheng J.F."/>
            <person name="Olsen A."/>
            <person name="Lucas S."/>
            <person name="Elkin C."/>
            <person name="Uberbacher E."/>
            <person name="Frazier M."/>
            <person name="Gibbs R.A."/>
            <person name="Muzny D.M."/>
            <person name="Scherer S.E."/>
            <person name="Bouck J.B."/>
            <person name="Sodergren E.J."/>
            <person name="Worley K.C."/>
            <person name="Rives C.M."/>
            <person name="Gorrell J.H."/>
            <person name="Metzker M.L."/>
            <person name="Naylor S.L."/>
            <person name="Kucherlapati R.S."/>
            <person name="Nelson D.L."/>
            <person name="Weinstock G.M."/>
            <person name="Sakaki Y."/>
            <person name="Fujiyama A."/>
            <person name="Hattori M."/>
            <person name="Yada T."/>
            <person name="Toyoda A."/>
            <person name="Itoh T."/>
            <person name="Kawagoe C."/>
            <person name="Watanabe H."/>
            <person name="Totoki Y."/>
            <person name="Taylor T."/>
            <person name="Weissenbach J."/>
            <person name="Heilig R."/>
            <person name="Saurin W."/>
            <person name="Artiguenave F."/>
            <person name="Brottier P."/>
            <person name="Bruls T."/>
            <person name="Pelletier E."/>
            <person name="Robert C."/>
            <person name="Wincker P."/>
            <person name="Smith D.R."/>
            <person name="Doucette-Stamm L."/>
            <person name="Rubenfield M."/>
            <person name="Weinstock K."/>
            <person name="Lee H.M."/>
            <person name="Dubois J."/>
            <person name="Rosenthal A."/>
            <person name="Platzer M."/>
            <person name="Nyakatura G."/>
            <person name="Taudien S."/>
            <person name="Rump A."/>
            <person name="Yang H."/>
            <person name="Yu J."/>
            <person name="Wang J."/>
            <person name="Huang G."/>
            <person name="Gu J."/>
            <person name="Hood L."/>
            <person name="Rowen L."/>
            <person name="Madan A."/>
            <person name="Qin S."/>
            <person name="Davis R.W."/>
            <person name="Federspiel N.A."/>
            <person name="Abola A.P."/>
            <person name="Proctor M.J."/>
            <person name="Myers R.M."/>
            <person name="Schmutz J."/>
            <person name="Dickson M."/>
            <person name="Grimwood J."/>
            <person name="Cox D.R."/>
            <person name="Olson M.V."/>
            <person name="Kaul R."/>
            <person name="Raymond C."/>
            <person name="Shimizu N."/>
            <person name="Kawasaki K."/>
            <person name="Minoshima S."/>
            <person name="Evans G.A."/>
            <person name="Athanasiou M."/>
            <person name="Schultz R."/>
            <person name="Roe B.A."/>
            <person name="Chen F."/>
            <person name="Pan H."/>
            <person name="Ramser J."/>
            <person name="Lehrach H."/>
            <person name="Reinhardt R."/>
            <person name="McCombie W.R."/>
            <person name="de la Bastide M."/>
            <person name="Dedhia N."/>
            <person name="Blocker H."/>
            <person name="Hornischer K."/>
            <person name="Nordsiek G."/>
            <person name="Agarwala R."/>
            <person name="Aravind L."/>
            <person name="Bailey J.A."/>
            <person name="Bateman A."/>
            <person name="Batzoglou S."/>
            <person name="Birney E."/>
            <person name="Bork P."/>
            <person name="Brown D.G."/>
            <person name="Burge C.B."/>
            <person name="Cerutti L."/>
            <person name="Chen H.C."/>
            <person name="Church D."/>
            <person name="Clamp M."/>
            <person name="Copley R.R."/>
            <person name="Doerks T."/>
            <person name="Eddy S.R."/>
            <person name="Eichler E.E."/>
            <person name="Furey T.S."/>
            <person name="Galagan J."/>
            <person name="Gilbert J.G."/>
            <person name="Harmon C."/>
            <person name="Hayashizaki Y."/>
            <person name="Haussler D."/>
            <person name="Hermjakob H."/>
            <person name="Hokamp K."/>
            <person name="Jang W."/>
            <person name="Johnson L.S."/>
            <person name="Jones T.A."/>
            <person name="Kasif S."/>
            <person name="Kaspryzk A."/>
            <person name="Kennedy S."/>
            <person name="Kent W.J."/>
            <person name="Kitts P."/>
            <person name="Koonin E.V."/>
            <person name="Korf I."/>
            <person name="Kulp D."/>
            <person name="Lancet D."/>
            <person name="Lowe T.M."/>
            <person name="McLysaght A."/>
            <person name="Mikkelsen T."/>
            <person name="Moran J.V."/>
            <person name="Mulder N."/>
            <person name="Pollara V.J."/>
            <person name="Ponting C.P."/>
            <person name="Schuler G."/>
            <person name="Schultz J."/>
            <person name="Slater G."/>
            <person name="Smit A.F."/>
            <person name="Stupka E."/>
            <person name="Szustakowski J."/>
            <person name="Thierry-Mieg D."/>
            <person name="Thierry-Mieg J."/>
            <person name="Wagner L."/>
            <person name="Wallis J."/>
            <person name="Wheeler R."/>
            <person name="Williams A."/>
            <person name="Wolf Y.I."/>
            <person name="Wolfe K.H."/>
            <person name="Yang S.P."/>
            <person name="Yeh R.F."/>
            <person name="Collins F."/>
            <person name="Guyer M.S."/>
            <person name="Peterson J."/>
            <person name="Felsenfeld A."/>
            <person name="Wetterstrand K.A."/>
            <person name="Patrinos A."/>
            <person name="Morgan M.J."/>
            <person name="de Jong P."/>
            <person name="Catanese J.J."/>
            <person name="Osoegawa K."/>
            <person name="Shizuya H."/>
            <person name="Choi S."/>
            <person name="Chen Y.J."/>
        </authorList>
    </citation>
    <scope>NUCLEOTIDE SEQUENCE [LARGE SCALE GENOMIC DNA]</scope>
</reference>